<dbReference type="PANTHER" id="PTHR39190:SF1">
    <property type="entry name" value="FLAGELLAR ASSEMBLY FACTOR FLIW"/>
    <property type="match status" value="1"/>
</dbReference>
<feature type="region of interest" description="Disordered" evidence="5">
    <location>
        <begin position="155"/>
        <end position="183"/>
    </location>
</feature>
<keyword evidence="3 4" id="KW-0810">Translation regulation</keyword>
<dbReference type="Proteomes" id="UP001194469">
    <property type="component" value="Unassembled WGS sequence"/>
</dbReference>
<feature type="compositionally biased region" description="Gly residues" evidence="5">
    <location>
        <begin position="163"/>
        <end position="183"/>
    </location>
</feature>
<evidence type="ECO:0000313" key="6">
    <source>
        <dbReference type="EMBL" id="MBG3879059.1"/>
    </source>
</evidence>
<keyword evidence="7" id="KW-1185">Reference proteome</keyword>
<dbReference type="HAMAP" id="MF_01185">
    <property type="entry name" value="FliW"/>
    <property type="match status" value="1"/>
</dbReference>
<keyword evidence="2 4" id="KW-1005">Bacterial flagellum biogenesis</keyword>
<dbReference type="InterPro" id="IPR003775">
    <property type="entry name" value="Flagellar_assembly_factor_FliW"/>
</dbReference>
<gene>
    <name evidence="4 6" type="primary">fliW</name>
    <name evidence="6" type="ORF">FVW20_19190</name>
</gene>
<comment type="caution">
    <text evidence="6">The sequence shown here is derived from an EMBL/GenBank/DDBJ whole genome shotgun (WGS) entry which is preliminary data.</text>
</comment>
<dbReference type="Gene3D" id="2.30.290.10">
    <property type="entry name" value="BH3618-like"/>
    <property type="match status" value="1"/>
</dbReference>
<keyword evidence="6" id="KW-0969">Cilium</keyword>
<keyword evidence="6" id="KW-0282">Flagellum</keyword>
<accession>A0ABS0J9M9</accession>
<evidence type="ECO:0000256" key="3">
    <source>
        <dbReference type="ARBA" id="ARBA00022845"/>
    </source>
</evidence>
<dbReference type="NCBIfam" id="NF009793">
    <property type="entry name" value="PRK13285.1-1"/>
    <property type="match status" value="1"/>
</dbReference>
<evidence type="ECO:0000313" key="7">
    <source>
        <dbReference type="Proteomes" id="UP001194469"/>
    </source>
</evidence>
<keyword evidence="4" id="KW-0143">Chaperone</keyword>
<evidence type="ECO:0000256" key="1">
    <source>
        <dbReference type="ARBA" id="ARBA00022490"/>
    </source>
</evidence>
<evidence type="ECO:0000256" key="2">
    <source>
        <dbReference type="ARBA" id="ARBA00022795"/>
    </source>
</evidence>
<reference evidence="6 7" key="1">
    <citation type="submission" date="2019-08" db="EMBL/GenBank/DDBJ databases">
        <authorList>
            <person name="Luo N."/>
        </authorList>
    </citation>
    <scope>NUCLEOTIDE SEQUENCE [LARGE SCALE GENOMIC DNA]</scope>
    <source>
        <strain evidence="6 7">NCIMB 9442</strain>
    </source>
</reference>
<dbReference type="InterPro" id="IPR024046">
    <property type="entry name" value="Flagellar_assmbl_FliW_dom_sf"/>
</dbReference>
<organism evidence="6 7">
    <name type="scientific">Nitratidesulfovibrio oxamicus</name>
    <dbReference type="NCBI Taxonomy" id="32016"/>
    <lineage>
        <taxon>Bacteria</taxon>
        <taxon>Pseudomonadati</taxon>
        <taxon>Thermodesulfobacteriota</taxon>
        <taxon>Desulfovibrionia</taxon>
        <taxon>Desulfovibrionales</taxon>
        <taxon>Desulfovibrionaceae</taxon>
        <taxon>Nitratidesulfovibrio</taxon>
    </lineage>
</organism>
<comment type="similarity">
    <text evidence="4">Belongs to the FliW family.</text>
</comment>
<evidence type="ECO:0000256" key="5">
    <source>
        <dbReference type="SAM" id="MobiDB-lite"/>
    </source>
</evidence>
<evidence type="ECO:0000256" key="4">
    <source>
        <dbReference type="HAMAP-Rule" id="MF_01185"/>
    </source>
</evidence>
<dbReference type="PANTHER" id="PTHR39190">
    <property type="entry name" value="FLAGELLAR ASSEMBLY FACTOR FLIW"/>
    <property type="match status" value="1"/>
</dbReference>
<comment type="function">
    <text evidence="4">Acts as an anti-CsrA protein, binds CsrA and prevents it from repressing translation of its target genes, one of which is flagellin. Binds to flagellin and participates in the assembly of the flagellum.</text>
</comment>
<dbReference type="SUPFAM" id="SSF141457">
    <property type="entry name" value="BH3618-like"/>
    <property type="match status" value="1"/>
</dbReference>
<comment type="subcellular location">
    <subcellularLocation>
        <location evidence="4">Cytoplasm</location>
    </subcellularLocation>
</comment>
<dbReference type="Pfam" id="PF02623">
    <property type="entry name" value="FliW"/>
    <property type="match status" value="1"/>
</dbReference>
<keyword evidence="1 4" id="KW-0963">Cytoplasm</keyword>
<sequence>MARQNERVIQTRLGRQKVALDKVLYFPRGLMGFEDKHEFTLLQLREGAPFLILQSMDDPRLGLLVGDPYSFIEDYPIRIGDAEQKLLRLRTIRQVAVLVTVSIPPGRPEKTALNLTGPILINHEARLGLQVPQTDGRFPSQYYLHEAGKCAAEQAQGANGDAAGAGTGNDEGPESGGVAGGGA</sequence>
<proteinExistence type="inferred from homology"/>
<dbReference type="RefSeq" id="WP_196610825.1">
    <property type="nucleotide sequence ID" value="NZ_VRYY01000814.1"/>
</dbReference>
<dbReference type="EMBL" id="VRYY01000814">
    <property type="protein sequence ID" value="MBG3879059.1"/>
    <property type="molecule type" value="Genomic_DNA"/>
</dbReference>
<keyword evidence="6" id="KW-0966">Cell projection</keyword>
<comment type="subunit">
    <text evidence="4">Interacts with translational regulator CsrA and flagellin(s).</text>
</comment>
<name>A0ABS0J9M9_9BACT</name>
<protein>
    <recommendedName>
        <fullName evidence="4">Flagellar assembly factor FliW</fullName>
    </recommendedName>
</protein>